<reference evidence="2" key="1">
    <citation type="journal article" date="2013" name="Genome Announc.">
        <title>Complete Chromosome Sequence of Carnobacterium maltaromaticum LMA 28.</title>
        <authorList>
            <person name="Cailliez-Grimal C."/>
            <person name="Chaillou S."/>
            <person name="Anba-Mondoloni J."/>
            <person name="Loux V."/>
            <person name="Afzal M.I."/>
            <person name="Rahman A."/>
            <person name="Kergourlay G."/>
            <person name="Champomier-Verges M.C."/>
            <person name="Zagorec M."/>
            <person name="Dalgaard P."/>
            <person name="Leisner J.J."/>
            <person name="Prevost H."/>
            <person name="Revol-Junelles A.M."/>
            <person name="Borges F."/>
        </authorList>
    </citation>
    <scope>NUCLEOTIDE SEQUENCE</scope>
    <source>
        <strain evidence="2">LMA28</strain>
    </source>
</reference>
<name>K8E6I0_CARML</name>
<protein>
    <submittedName>
        <fullName evidence="1">Uncharacterized protein</fullName>
    </submittedName>
</protein>
<dbReference type="EMBL" id="HE999757">
    <property type="protein sequence ID" value="CCO12379.2"/>
    <property type="molecule type" value="Genomic_DNA"/>
</dbReference>
<gene>
    <name evidence="1" type="ORF">BN424_2958</name>
</gene>
<dbReference type="KEGG" id="cml:BN424_2958"/>
<dbReference type="AlphaFoldDB" id="K8E6I0"/>
<keyword evidence="2" id="KW-1185">Reference proteome</keyword>
<accession>K8E6I0</accession>
<evidence type="ECO:0000313" key="1">
    <source>
        <dbReference type="EMBL" id="CCO12379.2"/>
    </source>
</evidence>
<organism evidence="1 2">
    <name type="scientific">Carnobacterium maltaromaticum LMA28</name>
    <dbReference type="NCBI Taxonomy" id="1234679"/>
    <lineage>
        <taxon>Bacteria</taxon>
        <taxon>Bacillati</taxon>
        <taxon>Bacillota</taxon>
        <taxon>Bacilli</taxon>
        <taxon>Lactobacillales</taxon>
        <taxon>Carnobacteriaceae</taxon>
        <taxon>Carnobacterium</taxon>
    </lineage>
</organism>
<proteinExistence type="predicted"/>
<dbReference type="RefSeq" id="WP_015077390.1">
    <property type="nucleotide sequence ID" value="NC_019425.2"/>
</dbReference>
<evidence type="ECO:0000313" key="2">
    <source>
        <dbReference type="Proteomes" id="UP000000212"/>
    </source>
</evidence>
<dbReference type="STRING" id="1234679.BN424_2958"/>
<sequence>MHKIVRFPITDSQKKQNTVGKGFVPCEISEKYLNLKKNSFEGDIVIKVMKDRSISGEIDHEICELVVSKSMLLKVLDQMK</sequence>
<dbReference type="Proteomes" id="UP000000212">
    <property type="component" value="Chromosome"/>
</dbReference>
<dbReference type="HOGENOM" id="CLU_2492412_0_0_9"/>